<accession>A0AAW1HZM1</accession>
<keyword evidence="3" id="KW-1185">Reference proteome</keyword>
<dbReference type="AlphaFoldDB" id="A0AAW1HZM1"/>
<evidence type="ECO:0000313" key="3">
    <source>
        <dbReference type="Proteomes" id="UP001443914"/>
    </source>
</evidence>
<proteinExistence type="predicted"/>
<dbReference type="Proteomes" id="UP001443914">
    <property type="component" value="Unassembled WGS sequence"/>
</dbReference>
<gene>
    <name evidence="2" type="ORF">RND81_10G055000</name>
</gene>
<organism evidence="2 3">
    <name type="scientific">Saponaria officinalis</name>
    <name type="common">Common soapwort</name>
    <name type="synonym">Lychnis saponaria</name>
    <dbReference type="NCBI Taxonomy" id="3572"/>
    <lineage>
        <taxon>Eukaryota</taxon>
        <taxon>Viridiplantae</taxon>
        <taxon>Streptophyta</taxon>
        <taxon>Embryophyta</taxon>
        <taxon>Tracheophyta</taxon>
        <taxon>Spermatophyta</taxon>
        <taxon>Magnoliopsida</taxon>
        <taxon>eudicotyledons</taxon>
        <taxon>Gunneridae</taxon>
        <taxon>Pentapetalae</taxon>
        <taxon>Caryophyllales</taxon>
        <taxon>Caryophyllaceae</taxon>
        <taxon>Caryophylleae</taxon>
        <taxon>Saponaria</taxon>
    </lineage>
</organism>
<reference evidence="2" key="1">
    <citation type="submission" date="2024-03" db="EMBL/GenBank/DDBJ databases">
        <title>WGS assembly of Saponaria officinalis var. Norfolk2.</title>
        <authorList>
            <person name="Jenkins J."/>
            <person name="Shu S."/>
            <person name="Grimwood J."/>
            <person name="Barry K."/>
            <person name="Goodstein D."/>
            <person name="Schmutz J."/>
            <person name="Leebens-Mack J."/>
            <person name="Osbourn A."/>
        </authorList>
    </citation>
    <scope>NUCLEOTIDE SEQUENCE [LARGE SCALE GENOMIC DNA]</scope>
    <source>
        <strain evidence="2">JIC</strain>
    </source>
</reference>
<evidence type="ECO:0000313" key="2">
    <source>
        <dbReference type="EMBL" id="KAK9682166.1"/>
    </source>
</evidence>
<dbReference type="EMBL" id="JBDFQZ010000010">
    <property type="protein sequence ID" value="KAK9682166.1"/>
    <property type="molecule type" value="Genomic_DNA"/>
</dbReference>
<feature type="compositionally biased region" description="Basic and acidic residues" evidence="1">
    <location>
        <begin position="1"/>
        <end position="18"/>
    </location>
</feature>
<protein>
    <submittedName>
        <fullName evidence="2">Uncharacterized protein</fullName>
    </submittedName>
</protein>
<feature type="region of interest" description="Disordered" evidence="1">
    <location>
        <begin position="1"/>
        <end position="20"/>
    </location>
</feature>
<name>A0AAW1HZM1_SAPOF</name>
<sequence length="112" mass="13094">MDELLQKGKHKELGGLEKRNRRGKQITPVISFQIYPYVKRICTSLIRNQFPPLHFPPIPNTIQTTEIASLPFHPNKGYKNKITIITRKTKNFTKKSNSIIRNQESMKEIEFT</sequence>
<comment type="caution">
    <text evidence="2">The sequence shown here is derived from an EMBL/GenBank/DDBJ whole genome shotgun (WGS) entry which is preliminary data.</text>
</comment>
<evidence type="ECO:0000256" key="1">
    <source>
        <dbReference type="SAM" id="MobiDB-lite"/>
    </source>
</evidence>